<feature type="transmembrane region" description="Helical" evidence="1">
    <location>
        <begin position="39"/>
        <end position="57"/>
    </location>
</feature>
<evidence type="ECO:0000313" key="4">
    <source>
        <dbReference type="Proteomes" id="UP001209535"/>
    </source>
</evidence>
<keyword evidence="1" id="KW-0812">Transmembrane</keyword>
<evidence type="ECO:0000256" key="1">
    <source>
        <dbReference type="SAM" id="Phobius"/>
    </source>
</evidence>
<sequence>MITGDRIFGLVVILVALAYVASATQIQVSFLADPVGSKTFPYIIGTIGAICGLYMVIRPDPDPEWPDLPTLGRLGFALLALVAYAYMLKPLGFLIPTAIVAAILSYQISPRPLPAILSGLGLSAGLYVVFKFLLGLSLTGLPKVIMG</sequence>
<protein>
    <submittedName>
        <fullName evidence="3">Tripartite tricarboxylate transporter TctB family protein</fullName>
    </submittedName>
</protein>
<name>A0ABT2X4Y8_9RHOB</name>
<dbReference type="RefSeq" id="WP_263335133.1">
    <property type="nucleotide sequence ID" value="NZ_JAOVQO010000007.1"/>
</dbReference>
<evidence type="ECO:0000313" key="3">
    <source>
        <dbReference type="EMBL" id="MCU9848077.1"/>
    </source>
</evidence>
<organism evidence="3 4">
    <name type="scientific">Albidovulum salinarum</name>
    <dbReference type="NCBI Taxonomy" id="2984153"/>
    <lineage>
        <taxon>Bacteria</taxon>
        <taxon>Pseudomonadati</taxon>
        <taxon>Pseudomonadota</taxon>
        <taxon>Alphaproteobacteria</taxon>
        <taxon>Rhodobacterales</taxon>
        <taxon>Paracoccaceae</taxon>
        <taxon>Albidovulum</taxon>
    </lineage>
</organism>
<accession>A0ABT2X4Y8</accession>
<feature type="domain" description="DUF1468" evidence="2">
    <location>
        <begin position="7"/>
        <end position="138"/>
    </location>
</feature>
<dbReference type="Pfam" id="PF07331">
    <property type="entry name" value="TctB"/>
    <property type="match status" value="1"/>
</dbReference>
<gene>
    <name evidence="3" type="ORF">OEZ60_08665</name>
</gene>
<reference evidence="3 4" key="1">
    <citation type="submission" date="2022-10" db="EMBL/GenBank/DDBJ databases">
        <title>Defluviimonas sp. nov., isolated from ocean surface sediments.</title>
        <authorList>
            <person name="He W."/>
            <person name="Wang L."/>
            <person name="Zhang D.-F."/>
        </authorList>
    </citation>
    <scope>NUCLEOTIDE SEQUENCE [LARGE SCALE GENOMIC DNA]</scope>
    <source>
        <strain evidence="3 4">WL0024</strain>
    </source>
</reference>
<dbReference type="InterPro" id="IPR009936">
    <property type="entry name" value="DUF1468"/>
</dbReference>
<keyword evidence="1" id="KW-1133">Transmembrane helix</keyword>
<proteinExistence type="predicted"/>
<feature type="transmembrane region" description="Helical" evidence="1">
    <location>
        <begin position="78"/>
        <end position="104"/>
    </location>
</feature>
<keyword evidence="1" id="KW-0472">Membrane</keyword>
<comment type="caution">
    <text evidence="3">The sequence shown here is derived from an EMBL/GenBank/DDBJ whole genome shotgun (WGS) entry which is preliminary data.</text>
</comment>
<feature type="transmembrane region" description="Helical" evidence="1">
    <location>
        <begin position="116"/>
        <end position="141"/>
    </location>
</feature>
<dbReference type="EMBL" id="JAOVQO010000007">
    <property type="protein sequence ID" value="MCU9848077.1"/>
    <property type="molecule type" value="Genomic_DNA"/>
</dbReference>
<evidence type="ECO:0000259" key="2">
    <source>
        <dbReference type="Pfam" id="PF07331"/>
    </source>
</evidence>
<keyword evidence="4" id="KW-1185">Reference proteome</keyword>
<dbReference type="Proteomes" id="UP001209535">
    <property type="component" value="Unassembled WGS sequence"/>
</dbReference>